<evidence type="ECO:0000313" key="1">
    <source>
        <dbReference type="EMBL" id="GIY45164.1"/>
    </source>
</evidence>
<keyword evidence="2" id="KW-1185">Reference proteome</keyword>
<name>A0AAV4THF2_CAEEX</name>
<organism evidence="1 2">
    <name type="scientific">Caerostris extrusa</name>
    <name type="common">Bark spider</name>
    <name type="synonym">Caerostris bankana</name>
    <dbReference type="NCBI Taxonomy" id="172846"/>
    <lineage>
        <taxon>Eukaryota</taxon>
        <taxon>Metazoa</taxon>
        <taxon>Ecdysozoa</taxon>
        <taxon>Arthropoda</taxon>
        <taxon>Chelicerata</taxon>
        <taxon>Arachnida</taxon>
        <taxon>Araneae</taxon>
        <taxon>Araneomorphae</taxon>
        <taxon>Entelegynae</taxon>
        <taxon>Araneoidea</taxon>
        <taxon>Araneidae</taxon>
        <taxon>Caerostris</taxon>
    </lineage>
</organism>
<accession>A0AAV4THF2</accession>
<gene>
    <name evidence="1" type="ORF">CEXT_498381</name>
</gene>
<dbReference type="AlphaFoldDB" id="A0AAV4THF2"/>
<reference evidence="1 2" key="1">
    <citation type="submission" date="2021-06" db="EMBL/GenBank/DDBJ databases">
        <title>Caerostris extrusa draft genome.</title>
        <authorList>
            <person name="Kono N."/>
            <person name="Arakawa K."/>
        </authorList>
    </citation>
    <scope>NUCLEOTIDE SEQUENCE [LARGE SCALE GENOMIC DNA]</scope>
</reference>
<sequence length="69" mass="7669">MKKEMNPTYVLEDKDLCNGEWVCVCDPQNYIDGSLTTGKGQACGELSDEKRYPGSPGKGVEHRVNHLIL</sequence>
<comment type="caution">
    <text evidence="1">The sequence shown here is derived from an EMBL/GenBank/DDBJ whole genome shotgun (WGS) entry which is preliminary data.</text>
</comment>
<dbReference type="EMBL" id="BPLR01011243">
    <property type="protein sequence ID" value="GIY45164.1"/>
    <property type="molecule type" value="Genomic_DNA"/>
</dbReference>
<dbReference type="Proteomes" id="UP001054945">
    <property type="component" value="Unassembled WGS sequence"/>
</dbReference>
<proteinExistence type="predicted"/>
<protein>
    <submittedName>
        <fullName evidence="1">Uncharacterized protein</fullName>
    </submittedName>
</protein>
<evidence type="ECO:0000313" key="2">
    <source>
        <dbReference type="Proteomes" id="UP001054945"/>
    </source>
</evidence>